<evidence type="ECO:0000256" key="8">
    <source>
        <dbReference type="ARBA" id="ARBA00022692"/>
    </source>
</evidence>
<feature type="transmembrane region" description="Helical" evidence="18">
    <location>
        <begin position="49"/>
        <end position="67"/>
    </location>
</feature>
<evidence type="ECO:0000256" key="11">
    <source>
        <dbReference type="ARBA" id="ARBA00022840"/>
    </source>
</evidence>
<dbReference type="InterPro" id="IPR032807">
    <property type="entry name" value="GNVR"/>
</dbReference>
<keyword evidence="13 18" id="KW-0472">Membrane</keyword>
<evidence type="ECO:0000259" key="20">
    <source>
        <dbReference type="Pfam" id="PF13614"/>
    </source>
</evidence>
<comment type="subcellular location">
    <subcellularLocation>
        <location evidence="1">Cell inner membrane</location>
        <topology evidence="1">Multi-pass membrane protein</topology>
    </subcellularLocation>
</comment>
<dbReference type="GO" id="GO:0005886">
    <property type="term" value="C:plasma membrane"/>
    <property type="evidence" value="ECO:0007669"/>
    <property type="project" value="UniProtKB-SubCell"/>
</dbReference>
<dbReference type="GO" id="GO:0042802">
    <property type="term" value="F:identical protein binding"/>
    <property type="evidence" value="ECO:0007669"/>
    <property type="project" value="UniProtKB-ARBA"/>
</dbReference>
<keyword evidence="14" id="KW-0829">Tyrosine-protein kinase</keyword>
<dbReference type="EMBL" id="CACVAY010000117">
    <property type="protein sequence ID" value="CAA6823976.1"/>
    <property type="molecule type" value="Genomic_DNA"/>
</dbReference>
<evidence type="ECO:0000256" key="6">
    <source>
        <dbReference type="ARBA" id="ARBA00022519"/>
    </source>
</evidence>
<keyword evidence="9" id="KW-0547">Nucleotide-binding</keyword>
<keyword evidence="7 22" id="KW-0808">Transferase</keyword>
<comment type="catalytic activity">
    <reaction evidence="15">
        <text>L-tyrosyl-[protein] + ATP = O-phospho-L-tyrosyl-[protein] + ADP + H(+)</text>
        <dbReference type="Rhea" id="RHEA:10596"/>
        <dbReference type="Rhea" id="RHEA-COMP:10136"/>
        <dbReference type="Rhea" id="RHEA-COMP:20101"/>
        <dbReference type="ChEBI" id="CHEBI:15378"/>
        <dbReference type="ChEBI" id="CHEBI:30616"/>
        <dbReference type="ChEBI" id="CHEBI:46858"/>
        <dbReference type="ChEBI" id="CHEBI:61978"/>
        <dbReference type="ChEBI" id="CHEBI:456216"/>
        <dbReference type="EC" id="2.7.10.2"/>
    </reaction>
</comment>
<feature type="domain" description="AAA" evidence="20">
    <location>
        <begin position="535"/>
        <end position="665"/>
    </location>
</feature>
<evidence type="ECO:0000259" key="21">
    <source>
        <dbReference type="Pfam" id="PF13807"/>
    </source>
</evidence>
<name>A0A6S6U8Q4_9GAMM</name>
<evidence type="ECO:0000256" key="16">
    <source>
        <dbReference type="SAM" id="Coils"/>
    </source>
</evidence>
<dbReference type="Gene3D" id="3.40.50.300">
    <property type="entry name" value="P-loop containing nucleotide triphosphate hydrolases"/>
    <property type="match status" value="1"/>
</dbReference>
<evidence type="ECO:0000256" key="3">
    <source>
        <dbReference type="ARBA" id="ARBA00008883"/>
    </source>
</evidence>
<evidence type="ECO:0000256" key="4">
    <source>
        <dbReference type="ARBA" id="ARBA00011903"/>
    </source>
</evidence>
<evidence type="ECO:0000256" key="14">
    <source>
        <dbReference type="ARBA" id="ARBA00023137"/>
    </source>
</evidence>
<feature type="domain" description="Tyrosine-protein kinase G-rich" evidence="21">
    <location>
        <begin position="382"/>
        <end position="455"/>
    </location>
</feature>
<protein>
    <recommendedName>
        <fullName evidence="4">non-specific protein-tyrosine kinase</fullName>
        <ecNumber evidence="4">2.7.10.2</ecNumber>
    </recommendedName>
</protein>
<dbReference type="PANTHER" id="PTHR32309:SF13">
    <property type="entry name" value="FERRIC ENTEROBACTIN TRANSPORT PROTEIN FEPE"/>
    <property type="match status" value="1"/>
</dbReference>
<comment type="similarity">
    <text evidence="3">Belongs to the etk/wzc family.</text>
</comment>
<dbReference type="InterPro" id="IPR027417">
    <property type="entry name" value="P-loop_NTPase"/>
</dbReference>
<evidence type="ECO:0000256" key="5">
    <source>
        <dbReference type="ARBA" id="ARBA00022475"/>
    </source>
</evidence>
<dbReference type="EC" id="2.7.10.2" evidence="4"/>
<keyword evidence="16" id="KW-0175">Coiled coil</keyword>
<reference evidence="22" key="1">
    <citation type="submission" date="2020-01" db="EMBL/GenBank/DDBJ databases">
        <authorList>
            <person name="Meier V. D."/>
            <person name="Meier V D."/>
        </authorList>
    </citation>
    <scope>NUCLEOTIDE SEQUENCE</scope>
    <source>
        <strain evidence="22">HLG_WM_MAG_07</strain>
    </source>
</reference>
<dbReference type="InterPro" id="IPR003856">
    <property type="entry name" value="LPS_length_determ_N"/>
</dbReference>
<accession>A0A6S6U8Q4</accession>
<dbReference type="GO" id="GO:0004715">
    <property type="term" value="F:non-membrane spanning protein tyrosine kinase activity"/>
    <property type="evidence" value="ECO:0007669"/>
    <property type="project" value="UniProtKB-EC"/>
</dbReference>
<dbReference type="PANTHER" id="PTHR32309">
    <property type="entry name" value="TYROSINE-PROTEIN KINASE"/>
    <property type="match status" value="1"/>
</dbReference>
<keyword evidence="5" id="KW-1003">Cell membrane</keyword>
<comment type="similarity">
    <text evidence="2">Belongs to the CpsD/CapB family.</text>
</comment>
<evidence type="ECO:0000256" key="9">
    <source>
        <dbReference type="ARBA" id="ARBA00022741"/>
    </source>
</evidence>
<evidence type="ECO:0000256" key="7">
    <source>
        <dbReference type="ARBA" id="ARBA00022679"/>
    </source>
</evidence>
<evidence type="ECO:0000256" key="1">
    <source>
        <dbReference type="ARBA" id="ARBA00004429"/>
    </source>
</evidence>
<evidence type="ECO:0000256" key="12">
    <source>
        <dbReference type="ARBA" id="ARBA00022989"/>
    </source>
</evidence>
<feature type="compositionally biased region" description="Basic residues" evidence="17">
    <location>
        <begin position="311"/>
        <end position="324"/>
    </location>
</feature>
<gene>
    <name evidence="22" type="ORF">HELGO_WM6752</name>
</gene>
<feature type="coiled-coil region" evidence="16">
    <location>
        <begin position="349"/>
        <end position="400"/>
    </location>
</feature>
<dbReference type="InterPro" id="IPR025669">
    <property type="entry name" value="AAA_dom"/>
</dbReference>
<feature type="region of interest" description="Disordered" evidence="17">
    <location>
        <begin position="304"/>
        <end position="324"/>
    </location>
</feature>
<evidence type="ECO:0000256" key="2">
    <source>
        <dbReference type="ARBA" id="ARBA00007316"/>
    </source>
</evidence>
<keyword evidence="11" id="KW-0067">ATP-binding</keyword>
<dbReference type="SUPFAM" id="SSF52540">
    <property type="entry name" value="P-loop containing nucleoside triphosphate hydrolases"/>
    <property type="match status" value="1"/>
</dbReference>
<evidence type="ECO:0000256" key="17">
    <source>
        <dbReference type="SAM" id="MobiDB-lite"/>
    </source>
</evidence>
<organism evidence="22">
    <name type="scientific">uncultured Thiotrichaceae bacterium</name>
    <dbReference type="NCBI Taxonomy" id="298394"/>
    <lineage>
        <taxon>Bacteria</taxon>
        <taxon>Pseudomonadati</taxon>
        <taxon>Pseudomonadota</taxon>
        <taxon>Gammaproteobacteria</taxon>
        <taxon>Thiotrichales</taxon>
        <taxon>Thiotrichaceae</taxon>
        <taxon>environmental samples</taxon>
    </lineage>
</organism>
<dbReference type="Pfam" id="PF13614">
    <property type="entry name" value="AAA_31"/>
    <property type="match status" value="1"/>
</dbReference>
<evidence type="ECO:0000256" key="10">
    <source>
        <dbReference type="ARBA" id="ARBA00022777"/>
    </source>
</evidence>
<evidence type="ECO:0000259" key="19">
    <source>
        <dbReference type="Pfam" id="PF02706"/>
    </source>
</evidence>
<feature type="domain" description="Polysaccharide chain length determinant N-terminal" evidence="19">
    <location>
        <begin position="35"/>
        <end position="125"/>
    </location>
</feature>
<keyword evidence="12 18" id="KW-1133">Transmembrane helix</keyword>
<dbReference type="InterPro" id="IPR005702">
    <property type="entry name" value="Wzc-like_C"/>
</dbReference>
<dbReference type="GO" id="GO:0005524">
    <property type="term" value="F:ATP binding"/>
    <property type="evidence" value="ECO:0007669"/>
    <property type="project" value="UniProtKB-KW"/>
</dbReference>
<keyword evidence="8 18" id="KW-0812">Transmembrane</keyword>
<keyword evidence="6" id="KW-0997">Cell inner membrane</keyword>
<dbReference type="CDD" id="cd05387">
    <property type="entry name" value="BY-kinase"/>
    <property type="match status" value="1"/>
</dbReference>
<dbReference type="Pfam" id="PF13807">
    <property type="entry name" value="GNVR"/>
    <property type="match status" value="1"/>
</dbReference>
<dbReference type="Pfam" id="PF02706">
    <property type="entry name" value="Wzz"/>
    <property type="match status" value="1"/>
</dbReference>
<evidence type="ECO:0000313" key="22">
    <source>
        <dbReference type="EMBL" id="CAA6823976.1"/>
    </source>
</evidence>
<sequence>MSTQYNSPSAVNAAQQEAQLTSLYPETLLSPSKGLNIREFWNTLVRNKMLLTVITVLAFIASLLFTLTMNPVYRASSTIQIESQSPKMVDVVFETTGRRPERDFWQTQIQLLQSNTIASSVMDELEVRDRFTSRPGVLSSLRSAPPSPESNFLKGLHVEPISNSQLVLIHFESGDPELSSQIVNTLAKTYIRSNLERQFESAKFTQDFLQKERDAAKTRMTESEKALDAFAQENNIVNLDNNQTTNSHIIKKLTEELVDAEKNSIELSNELQQLELAETREDPTLLLNTRSMQTLRNQLLNDENTYEEKKRRYGGKSRSARNAKKKITATMEKITAEALNYKNAISSQLESAKRSEGSLKEKLDAIRQETMAIQGSVHTYNNLKREVRSNQMVYENLVERIKEVGVAGGMDTNNISVVDPAIIPHNKFKPKLKTNVLFGTLIGFLLGIAAIFIREFMNDSITDAEELERITNLPMMGAIPTMKGRSDVDIAQQIISEPRSIIAESIRSLRTALSFSTQYGAPQTLFLTSSEPEEGKTSISMNLAAAYALAGENVLIIDGDLRNPSLDRLYKLDNRQGLSSYLTGKGNLSMMIQRTATAGLNVLVAGPLPPDPVELLSGKRLNELLHAARQDFDRIIIDGPPVLGLADALILANLADGTLLTVHADKTLKNPMRAALKRLRQARANLLGTLLNQATKIDSAYSYSRYEHARASSQTDAATSNTHRS</sequence>
<feature type="transmembrane region" description="Helical" evidence="18">
    <location>
        <begin position="436"/>
        <end position="453"/>
    </location>
</feature>
<evidence type="ECO:0000256" key="18">
    <source>
        <dbReference type="SAM" id="Phobius"/>
    </source>
</evidence>
<dbReference type="FunFam" id="3.40.50.300:FF:000527">
    <property type="entry name" value="Tyrosine-protein kinase etk"/>
    <property type="match status" value="1"/>
</dbReference>
<evidence type="ECO:0000256" key="15">
    <source>
        <dbReference type="ARBA" id="ARBA00051245"/>
    </source>
</evidence>
<dbReference type="AlphaFoldDB" id="A0A6S6U8Q4"/>
<proteinExistence type="inferred from homology"/>
<dbReference type="InterPro" id="IPR050445">
    <property type="entry name" value="Bact_polysacc_biosynth/exp"/>
</dbReference>
<dbReference type="NCBIfam" id="TIGR01007">
    <property type="entry name" value="eps_fam"/>
    <property type="match status" value="1"/>
</dbReference>
<evidence type="ECO:0000256" key="13">
    <source>
        <dbReference type="ARBA" id="ARBA00023136"/>
    </source>
</evidence>
<keyword evidence="10 22" id="KW-0418">Kinase</keyword>